<accession>A0A3B0AAG9</accession>
<dbReference type="OrthoDB" id="3806821at2"/>
<dbReference type="Pfam" id="PF13560">
    <property type="entry name" value="HTH_31"/>
    <property type="match status" value="1"/>
</dbReference>
<dbReference type="SUPFAM" id="SSF47413">
    <property type="entry name" value="lambda repressor-like DNA-binding domains"/>
    <property type="match status" value="1"/>
</dbReference>
<dbReference type="RefSeq" id="WP_120777744.1">
    <property type="nucleotide sequence ID" value="NZ_JBHLUP010000009.1"/>
</dbReference>
<dbReference type="Proteomes" id="UP000279968">
    <property type="component" value="Unassembled WGS sequence"/>
</dbReference>
<dbReference type="InterPro" id="IPR010982">
    <property type="entry name" value="Lambda_DNA-bd_dom_sf"/>
</dbReference>
<evidence type="ECO:0000256" key="1">
    <source>
        <dbReference type="SAM" id="MobiDB-lite"/>
    </source>
</evidence>
<dbReference type="SMART" id="SM00530">
    <property type="entry name" value="HTH_XRE"/>
    <property type="match status" value="1"/>
</dbReference>
<dbReference type="InterPro" id="IPR041413">
    <property type="entry name" value="MLTR_LBD"/>
</dbReference>
<proteinExistence type="predicted"/>
<dbReference type="Pfam" id="PF17765">
    <property type="entry name" value="MLTR_LBD"/>
    <property type="match status" value="1"/>
</dbReference>
<dbReference type="PANTHER" id="PTHR35010:SF2">
    <property type="entry name" value="BLL4672 PROTEIN"/>
    <property type="match status" value="1"/>
</dbReference>
<dbReference type="AlphaFoldDB" id="A0A3B0AAG9"/>
<dbReference type="Gene3D" id="3.30.450.180">
    <property type="match status" value="1"/>
</dbReference>
<dbReference type="PROSITE" id="PS50943">
    <property type="entry name" value="HTH_CROC1"/>
    <property type="match status" value="1"/>
</dbReference>
<dbReference type="PANTHER" id="PTHR35010">
    <property type="entry name" value="BLL4672 PROTEIN-RELATED"/>
    <property type="match status" value="1"/>
</dbReference>
<dbReference type="CDD" id="cd00093">
    <property type="entry name" value="HTH_XRE"/>
    <property type="match status" value="1"/>
</dbReference>
<dbReference type="Gene3D" id="1.10.260.40">
    <property type="entry name" value="lambda repressor-like DNA-binding domains"/>
    <property type="match status" value="1"/>
</dbReference>
<evidence type="ECO:0000313" key="4">
    <source>
        <dbReference type="Proteomes" id="UP000279968"/>
    </source>
</evidence>
<reference evidence="3 4" key="1">
    <citation type="journal article" date="2015" name="Int. J. Syst. Evol. Microbiol.">
        <title>Micromonospora costi sp. nov., isolated from a leaf of Costus speciosus.</title>
        <authorList>
            <person name="Thawai C."/>
        </authorList>
    </citation>
    <scope>NUCLEOTIDE SEQUENCE [LARGE SCALE GENOMIC DNA]</scope>
    <source>
        <strain evidence="3 4">CS1-12</strain>
    </source>
</reference>
<protein>
    <submittedName>
        <fullName evidence="3">XRE family transcriptional regulator</fullName>
    </submittedName>
</protein>
<gene>
    <name evidence="3" type="ORF">D7193_02485</name>
</gene>
<keyword evidence="4" id="KW-1185">Reference proteome</keyword>
<dbReference type="EMBL" id="RBAN01000001">
    <property type="protein sequence ID" value="RKN57553.1"/>
    <property type="molecule type" value="Genomic_DNA"/>
</dbReference>
<name>A0A3B0AAG9_9ACTN</name>
<evidence type="ECO:0000259" key="2">
    <source>
        <dbReference type="PROSITE" id="PS50943"/>
    </source>
</evidence>
<dbReference type="GO" id="GO:0003677">
    <property type="term" value="F:DNA binding"/>
    <property type="evidence" value="ECO:0007669"/>
    <property type="project" value="InterPro"/>
</dbReference>
<feature type="domain" description="HTH cro/C1-type" evidence="2">
    <location>
        <begin position="30"/>
        <end position="81"/>
    </location>
</feature>
<organism evidence="3 4">
    <name type="scientific">Micromonospora costi</name>
    <dbReference type="NCBI Taxonomy" id="1530042"/>
    <lineage>
        <taxon>Bacteria</taxon>
        <taxon>Bacillati</taxon>
        <taxon>Actinomycetota</taxon>
        <taxon>Actinomycetes</taxon>
        <taxon>Micromonosporales</taxon>
        <taxon>Micromonosporaceae</taxon>
        <taxon>Micromonospora</taxon>
    </lineage>
</organism>
<dbReference type="InterPro" id="IPR001387">
    <property type="entry name" value="Cro/C1-type_HTH"/>
</dbReference>
<evidence type="ECO:0000313" key="3">
    <source>
        <dbReference type="EMBL" id="RKN57553.1"/>
    </source>
</evidence>
<comment type="caution">
    <text evidence="3">The sequence shown here is derived from an EMBL/GenBank/DDBJ whole genome shotgun (WGS) entry which is preliminary data.</text>
</comment>
<feature type="region of interest" description="Disordered" evidence="1">
    <location>
        <begin position="273"/>
        <end position="297"/>
    </location>
</feature>
<sequence length="297" mass="33366">MDDLTLGDFLRTRRASVAPTNGDLRSAPSRRVAGLRREEVARRVGVSVDYYVKLEQGRRITPSETVLHALADVLRLDDAAREHMFDLARRDTRPKQPREATQRVRVGMLRLMESLGGVPAILVGRRTNILAANPAARLLIHDFNAMPAAERNGVRFMLLSEKARLIHRDWEAAAAGLVGMLRMDYGRHPNDPRTAELVEDLSARSETFRQLWSDRHVAKKMFLDSKVIEHPVVGPVRLHVESMHATDDRDQTLNVLIPASDPTSQAAMRHLEKLTVTSRRPRQDQVATPDPERGPGA</sequence>